<evidence type="ECO:0000313" key="7">
    <source>
        <dbReference type="Proteomes" id="UP000218160"/>
    </source>
</evidence>
<evidence type="ECO:0000256" key="2">
    <source>
        <dbReference type="ARBA" id="ARBA00022908"/>
    </source>
</evidence>
<dbReference type="AlphaFoldDB" id="A0A291BB10"/>
<comment type="similarity">
    <text evidence="1">Belongs to the 'phage' integrase family.</text>
</comment>
<dbReference type="InterPro" id="IPR011010">
    <property type="entry name" value="DNA_brk_join_enz"/>
</dbReference>
<geneLocation type="plasmid" evidence="7">
    <name>pcc2</name>
</geneLocation>
<dbReference type="KEGG" id="elux:BTN50_1780"/>
<keyword evidence="3" id="KW-0238">DNA-binding</keyword>
<evidence type="ECO:0000313" key="6">
    <source>
        <dbReference type="EMBL" id="ATF10209.1"/>
    </source>
</evidence>
<keyword evidence="6" id="KW-0614">Plasmid</keyword>
<dbReference type="SUPFAM" id="SSF56349">
    <property type="entry name" value="DNA breaking-rejoining enzymes"/>
    <property type="match status" value="1"/>
</dbReference>
<dbReference type="PROSITE" id="PS51898">
    <property type="entry name" value="TYR_RECOMBINASE"/>
    <property type="match status" value="1"/>
</dbReference>
<dbReference type="PANTHER" id="PTHR30349:SF41">
    <property type="entry name" value="INTEGRASE_RECOMBINASE PROTEIN MJ0367-RELATED"/>
    <property type="match status" value="1"/>
</dbReference>
<feature type="domain" description="Tyr recombinase" evidence="5">
    <location>
        <begin position="30"/>
        <end position="216"/>
    </location>
</feature>
<keyword evidence="7" id="KW-1185">Reference proteome</keyword>
<organism evidence="6 7">
    <name type="scientific">Candidatus Enterovibrio altilux</name>
    <dbReference type="NCBI Taxonomy" id="1927128"/>
    <lineage>
        <taxon>Bacteria</taxon>
        <taxon>Pseudomonadati</taxon>
        <taxon>Pseudomonadota</taxon>
        <taxon>Gammaproteobacteria</taxon>
        <taxon>Vibrionales</taxon>
        <taxon>Vibrionaceae</taxon>
        <taxon>Enterovibrio</taxon>
    </lineage>
</organism>
<accession>A0A291BB10</accession>
<reference evidence="7" key="1">
    <citation type="submission" date="2017-04" db="EMBL/GenBank/DDBJ databases">
        <title>Genome evolution of the luminous symbionts of deep sea anglerfish.</title>
        <authorList>
            <person name="Hendry T.A."/>
        </authorList>
    </citation>
    <scope>NUCLEOTIDE SEQUENCE [LARGE SCALE GENOMIC DNA]</scope>
    <source>
        <plasmid evidence="7">pcc2</plasmid>
    </source>
</reference>
<protein>
    <submittedName>
        <fullName evidence="6">Transposase A</fullName>
    </submittedName>
</protein>
<dbReference type="GO" id="GO:0003677">
    <property type="term" value="F:DNA binding"/>
    <property type="evidence" value="ECO:0007669"/>
    <property type="project" value="UniProtKB-KW"/>
</dbReference>
<gene>
    <name evidence="6" type="ORF">BTN50_1780</name>
</gene>
<keyword evidence="4" id="KW-0233">DNA recombination</keyword>
<evidence type="ECO:0000256" key="3">
    <source>
        <dbReference type="ARBA" id="ARBA00023125"/>
    </source>
</evidence>
<evidence type="ECO:0000259" key="5">
    <source>
        <dbReference type="PROSITE" id="PS51898"/>
    </source>
</evidence>
<dbReference type="InterPro" id="IPR002104">
    <property type="entry name" value="Integrase_catalytic"/>
</dbReference>
<dbReference type="PANTHER" id="PTHR30349">
    <property type="entry name" value="PHAGE INTEGRASE-RELATED"/>
    <property type="match status" value="1"/>
</dbReference>
<dbReference type="InterPro" id="IPR013762">
    <property type="entry name" value="Integrase-like_cat_sf"/>
</dbReference>
<dbReference type="GO" id="GO:0015074">
    <property type="term" value="P:DNA integration"/>
    <property type="evidence" value="ECO:0007669"/>
    <property type="project" value="UniProtKB-KW"/>
</dbReference>
<sequence length="223" mass="26017">MAARVINRFCIILAKKNNKRNILKIKEPKRIPNTLIPEQVKALVAASGNKRDKFLICVLYETGMRIGEALGLRHEDIHSWNKVIQVIPRRNEKRARAKSNEQRSIDISSELIQLYTDYVVYDFDEIDSNYVFVNIWSENIGSPLTYSTIYTKFRRIAKKQGIPFSPHIFRHTHATELLRSGWDASYVQKRLGHKDIQTTISIYAHLNSQDLKQAFQNFQKDKQ</sequence>
<dbReference type="Pfam" id="PF00589">
    <property type="entry name" value="Phage_integrase"/>
    <property type="match status" value="1"/>
</dbReference>
<evidence type="ECO:0000256" key="1">
    <source>
        <dbReference type="ARBA" id="ARBA00008857"/>
    </source>
</evidence>
<dbReference type="InterPro" id="IPR050090">
    <property type="entry name" value="Tyrosine_recombinase_XerCD"/>
</dbReference>
<dbReference type="GO" id="GO:0006310">
    <property type="term" value="P:DNA recombination"/>
    <property type="evidence" value="ECO:0007669"/>
    <property type="project" value="UniProtKB-KW"/>
</dbReference>
<proteinExistence type="inferred from homology"/>
<keyword evidence="2" id="KW-0229">DNA integration</keyword>
<dbReference type="EMBL" id="CP020662">
    <property type="protein sequence ID" value="ATF10209.1"/>
    <property type="molecule type" value="Genomic_DNA"/>
</dbReference>
<dbReference type="Proteomes" id="UP000218160">
    <property type="component" value="Plasmid pCC2"/>
</dbReference>
<evidence type="ECO:0000256" key="4">
    <source>
        <dbReference type="ARBA" id="ARBA00023172"/>
    </source>
</evidence>
<name>A0A291BB10_9GAMM</name>
<dbReference type="RefSeq" id="WP_161492998.1">
    <property type="nucleotide sequence ID" value="NZ_CP020662.1"/>
</dbReference>
<dbReference type="Gene3D" id="1.10.443.10">
    <property type="entry name" value="Intergrase catalytic core"/>
    <property type="match status" value="1"/>
</dbReference>